<reference evidence="1 2" key="1">
    <citation type="submission" date="2019-10" db="EMBL/GenBank/DDBJ databases">
        <title>Whole genome shotgun sequence of Acrocarpospora corrugata NBRC 13972.</title>
        <authorList>
            <person name="Ichikawa N."/>
            <person name="Kimura A."/>
            <person name="Kitahashi Y."/>
            <person name="Komaki H."/>
            <person name="Oguchi A."/>
        </authorList>
    </citation>
    <scope>NUCLEOTIDE SEQUENCE [LARGE SCALE GENOMIC DNA]</scope>
    <source>
        <strain evidence="1 2">NBRC 13972</strain>
    </source>
</reference>
<dbReference type="AlphaFoldDB" id="A0A5M3W1V0"/>
<dbReference type="EMBL" id="BLAD01000063">
    <property type="protein sequence ID" value="GES03005.1"/>
    <property type="molecule type" value="Genomic_DNA"/>
</dbReference>
<dbReference type="RefSeq" id="WP_155339192.1">
    <property type="nucleotide sequence ID" value="NZ_BAAABN010000090.1"/>
</dbReference>
<gene>
    <name evidence="1" type="ORF">Acor_50710</name>
</gene>
<organism evidence="1 2">
    <name type="scientific">Acrocarpospora corrugata</name>
    <dbReference type="NCBI Taxonomy" id="35763"/>
    <lineage>
        <taxon>Bacteria</taxon>
        <taxon>Bacillati</taxon>
        <taxon>Actinomycetota</taxon>
        <taxon>Actinomycetes</taxon>
        <taxon>Streptosporangiales</taxon>
        <taxon>Streptosporangiaceae</taxon>
        <taxon>Acrocarpospora</taxon>
    </lineage>
</organism>
<proteinExistence type="predicted"/>
<accession>A0A5M3W1V0</accession>
<evidence type="ECO:0000313" key="2">
    <source>
        <dbReference type="Proteomes" id="UP000334990"/>
    </source>
</evidence>
<name>A0A5M3W1V0_9ACTN</name>
<comment type="caution">
    <text evidence="1">The sequence shown here is derived from an EMBL/GenBank/DDBJ whole genome shotgun (WGS) entry which is preliminary data.</text>
</comment>
<dbReference type="Proteomes" id="UP000334990">
    <property type="component" value="Unassembled WGS sequence"/>
</dbReference>
<keyword evidence="2" id="KW-1185">Reference proteome</keyword>
<protein>
    <submittedName>
        <fullName evidence="1">Uncharacterized protein</fullName>
    </submittedName>
</protein>
<evidence type="ECO:0000313" key="1">
    <source>
        <dbReference type="EMBL" id="GES03005.1"/>
    </source>
</evidence>
<sequence>MDLPTLRDDAELVARLHRRLLSHQSALPEDASLEWRWRVKHLLGATAPSPGEGFSPNLTPIKAGPLCDYDFGP</sequence>